<proteinExistence type="predicted"/>
<sequence length="381" mass="44735">MILTKSRIDLFELNPYEPCPCDSGAKFKFCCYKKAKASKPKRIIDLSYSDGRIHNFVKQFWEKTDFHTCFAFNKEECDDLIKSAHSIQNNRILNRISKDGHLYTISSTGTKEGPVSYLNKISRNKASTFFGFCNIHDTELFRPIEKKEYIGESIQNFLFAFRAHAIEHHKKLRKLNSQKNIFIEFPFTMLEKEHIYVYRVAQLDVRDCSVDYKVFKKDYSNANFDNFRTLYRKLDFEVSFAACSSFAVEYDLEGNIMNDIYSVGYEHMPSIYVNVYPTSGGTNILLSYHLNNDGTYKNYFDQLEKLKNEDLLKYLNFLLIQYTENIFFDPSFIENLSEKQKNSLLKSFDSSIYPIEKAILISEGSYYKFNLFEKNMDKSDS</sequence>
<gene>
    <name evidence="1" type="ORF">J41TS4_20200</name>
</gene>
<protein>
    <recommendedName>
        <fullName evidence="3">SEC-C domain-containing protein</fullName>
    </recommendedName>
</protein>
<organism evidence="1 2">
    <name type="scientific">Paenibacillus apis</name>
    <dbReference type="NCBI Taxonomy" id="1792174"/>
    <lineage>
        <taxon>Bacteria</taxon>
        <taxon>Bacillati</taxon>
        <taxon>Bacillota</taxon>
        <taxon>Bacilli</taxon>
        <taxon>Bacillales</taxon>
        <taxon>Paenibacillaceae</taxon>
        <taxon>Paenibacillus</taxon>
    </lineage>
</organism>
<dbReference type="Proteomes" id="UP000678895">
    <property type="component" value="Unassembled WGS sequence"/>
</dbReference>
<keyword evidence="2" id="KW-1185">Reference proteome</keyword>
<evidence type="ECO:0000313" key="1">
    <source>
        <dbReference type="EMBL" id="GIO42262.1"/>
    </source>
</evidence>
<reference evidence="1" key="1">
    <citation type="submission" date="2021-03" db="EMBL/GenBank/DDBJ databases">
        <title>Antimicrobial resistance genes in bacteria isolated from Japanese honey, and their potential for conferring macrolide and lincosamide resistance in the American foulbrood pathogen Paenibacillus larvae.</title>
        <authorList>
            <person name="Okamoto M."/>
            <person name="Kumagai M."/>
            <person name="Kanamori H."/>
            <person name="Takamatsu D."/>
        </authorList>
    </citation>
    <scope>NUCLEOTIDE SEQUENCE</scope>
    <source>
        <strain evidence="1">J41TS4</strain>
    </source>
</reference>
<evidence type="ECO:0008006" key="3">
    <source>
        <dbReference type="Google" id="ProtNLM"/>
    </source>
</evidence>
<accession>A0A919Y528</accession>
<evidence type="ECO:0000313" key="2">
    <source>
        <dbReference type="Proteomes" id="UP000678895"/>
    </source>
</evidence>
<dbReference type="AlphaFoldDB" id="A0A919Y528"/>
<comment type="caution">
    <text evidence="1">The sequence shown here is derived from an EMBL/GenBank/DDBJ whole genome shotgun (WGS) entry which is preliminary data.</text>
</comment>
<name>A0A919Y528_9BACL</name>
<dbReference type="EMBL" id="BORS01000006">
    <property type="protein sequence ID" value="GIO42262.1"/>
    <property type="molecule type" value="Genomic_DNA"/>
</dbReference>